<dbReference type="SUPFAM" id="SSF46767">
    <property type="entry name" value="Methylated DNA-protein cysteine methyltransferase, C-terminal domain"/>
    <property type="match status" value="1"/>
</dbReference>
<keyword evidence="3 8" id="KW-0808">Transferase</keyword>
<dbReference type="PROSITE" id="PS00374">
    <property type="entry name" value="MGMT"/>
    <property type="match status" value="1"/>
</dbReference>
<dbReference type="GO" id="GO:0032259">
    <property type="term" value="P:methylation"/>
    <property type="evidence" value="ECO:0007669"/>
    <property type="project" value="UniProtKB-KW"/>
</dbReference>
<keyword evidence="4" id="KW-0227">DNA damage</keyword>
<comment type="catalytic activity">
    <reaction evidence="1">
        <text>a 4-O-methyl-thymidine in DNA + L-cysteinyl-[protein] = a thymidine in DNA + S-methyl-L-cysteinyl-[protein]</text>
        <dbReference type="Rhea" id="RHEA:53428"/>
        <dbReference type="Rhea" id="RHEA-COMP:10131"/>
        <dbReference type="Rhea" id="RHEA-COMP:10132"/>
        <dbReference type="Rhea" id="RHEA-COMP:13555"/>
        <dbReference type="Rhea" id="RHEA-COMP:13556"/>
        <dbReference type="ChEBI" id="CHEBI:29950"/>
        <dbReference type="ChEBI" id="CHEBI:82612"/>
        <dbReference type="ChEBI" id="CHEBI:137386"/>
        <dbReference type="ChEBI" id="CHEBI:137387"/>
        <dbReference type="EC" id="2.1.1.63"/>
    </reaction>
</comment>
<evidence type="ECO:0000259" key="7">
    <source>
        <dbReference type="Pfam" id="PF01035"/>
    </source>
</evidence>
<evidence type="ECO:0000256" key="2">
    <source>
        <dbReference type="ARBA" id="ARBA00022603"/>
    </source>
</evidence>
<keyword evidence="2 8" id="KW-0489">Methyltransferase</keyword>
<dbReference type="Pfam" id="PF01035">
    <property type="entry name" value="DNA_binding_1"/>
    <property type="match status" value="1"/>
</dbReference>
<dbReference type="SUPFAM" id="SSF53155">
    <property type="entry name" value="Methylated DNA-protein cysteine methyltransferase domain"/>
    <property type="match status" value="1"/>
</dbReference>
<dbReference type="GO" id="GO:0003908">
    <property type="term" value="F:methylated-DNA-[protein]-cysteine S-methyltransferase activity"/>
    <property type="evidence" value="ECO:0007669"/>
    <property type="project" value="UniProtKB-EC"/>
</dbReference>
<gene>
    <name evidence="8" type="ORF">QWJ38_09615</name>
</gene>
<dbReference type="PANTHER" id="PTHR10815:SF5">
    <property type="entry name" value="METHYLATED-DNA--PROTEIN-CYSTEINE METHYLTRANSFERASE"/>
    <property type="match status" value="1"/>
</dbReference>
<reference evidence="8 9" key="1">
    <citation type="submission" date="2023-06" db="EMBL/GenBank/DDBJ databases">
        <title>Pelomonas sp. PFR6 16S ribosomal RNA gene Genome sequencing and assembly.</title>
        <authorList>
            <person name="Woo H."/>
        </authorList>
    </citation>
    <scope>NUCLEOTIDE SEQUENCE [LARGE SCALE GENOMIC DNA]</scope>
    <source>
        <strain evidence="8 9">PFR6</strain>
    </source>
</reference>
<dbReference type="EC" id="2.1.1.63" evidence="8"/>
<dbReference type="Proteomes" id="UP001228044">
    <property type="component" value="Unassembled WGS sequence"/>
</dbReference>
<dbReference type="InterPro" id="IPR036217">
    <property type="entry name" value="MethylDNA_cys_MeTrfase_DNAb"/>
</dbReference>
<evidence type="ECO:0000256" key="3">
    <source>
        <dbReference type="ARBA" id="ARBA00022679"/>
    </source>
</evidence>
<comment type="catalytic activity">
    <reaction evidence="6">
        <text>a 6-O-methyl-2'-deoxyguanosine in DNA + L-cysteinyl-[protein] = S-methyl-L-cysteinyl-[protein] + a 2'-deoxyguanosine in DNA</text>
        <dbReference type="Rhea" id="RHEA:24000"/>
        <dbReference type="Rhea" id="RHEA-COMP:10131"/>
        <dbReference type="Rhea" id="RHEA-COMP:10132"/>
        <dbReference type="Rhea" id="RHEA-COMP:11367"/>
        <dbReference type="Rhea" id="RHEA-COMP:11368"/>
        <dbReference type="ChEBI" id="CHEBI:29950"/>
        <dbReference type="ChEBI" id="CHEBI:82612"/>
        <dbReference type="ChEBI" id="CHEBI:85445"/>
        <dbReference type="ChEBI" id="CHEBI:85448"/>
        <dbReference type="EC" id="2.1.1.63"/>
    </reaction>
</comment>
<evidence type="ECO:0000313" key="8">
    <source>
        <dbReference type="EMBL" id="MDN3920533.1"/>
    </source>
</evidence>
<dbReference type="EMBL" id="JAUHHC010000002">
    <property type="protein sequence ID" value="MDN3920533.1"/>
    <property type="molecule type" value="Genomic_DNA"/>
</dbReference>
<dbReference type="Gene3D" id="1.10.10.10">
    <property type="entry name" value="Winged helix-like DNA-binding domain superfamily/Winged helix DNA-binding domain"/>
    <property type="match status" value="1"/>
</dbReference>
<dbReference type="PANTHER" id="PTHR10815">
    <property type="entry name" value="METHYLATED-DNA--PROTEIN-CYSTEINE METHYLTRANSFERASE"/>
    <property type="match status" value="1"/>
</dbReference>
<dbReference type="Gene3D" id="3.30.160.70">
    <property type="entry name" value="Methylated DNA-protein cysteine methyltransferase domain"/>
    <property type="match status" value="1"/>
</dbReference>
<feature type="domain" description="Methylated-DNA-[protein]-cysteine S-methyltransferase DNA binding" evidence="7">
    <location>
        <begin position="85"/>
        <end position="165"/>
    </location>
</feature>
<proteinExistence type="predicted"/>
<evidence type="ECO:0000256" key="4">
    <source>
        <dbReference type="ARBA" id="ARBA00022763"/>
    </source>
</evidence>
<dbReference type="RefSeq" id="WP_290358826.1">
    <property type="nucleotide sequence ID" value="NZ_JAUHHC010000002.1"/>
</dbReference>
<dbReference type="InterPro" id="IPR036388">
    <property type="entry name" value="WH-like_DNA-bd_sf"/>
</dbReference>
<evidence type="ECO:0000313" key="9">
    <source>
        <dbReference type="Proteomes" id="UP001228044"/>
    </source>
</evidence>
<dbReference type="InterPro" id="IPR036631">
    <property type="entry name" value="MGMT_N_sf"/>
</dbReference>
<dbReference type="NCBIfam" id="TIGR00589">
    <property type="entry name" value="ogt"/>
    <property type="match status" value="1"/>
</dbReference>
<evidence type="ECO:0000256" key="6">
    <source>
        <dbReference type="ARBA" id="ARBA00049348"/>
    </source>
</evidence>
<keyword evidence="5" id="KW-0234">DNA repair</keyword>
<dbReference type="InterPro" id="IPR014048">
    <property type="entry name" value="MethylDNA_cys_MeTrfase_DNA-bd"/>
</dbReference>
<keyword evidence="9" id="KW-1185">Reference proteome</keyword>
<organism evidence="8 9">
    <name type="scientific">Roseateles violae</name>
    <dbReference type="NCBI Taxonomy" id="3058042"/>
    <lineage>
        <taxon>Bacteria</taxon>
        <taxon>Pseudomonadati</taxon>
        <taxon>Pseudomonadota</taxon>
        <taxon>Betaproteobacteria</taxon>
        <taxon>Burkholderiales</taxon>
        <taxon>Sphaerotilaceae</taxon>
        <taxon>Roseateles</taxon>
    </lineage>
</organism>
<protein>
    <submittedName>
        <fullName evidence="8">Methylated-DNA--[protein]-cysteine S-methyltransferase</fullName>
        <ecNumber evidence="8">2.1.1.63</ecNumber>
    </submittedName>
</protein>
<evidence type="ECO:0000256" key="1">
    <source>
        <dbReference type="ARBA" id="ARBA00001286"/>
    </source>
</evidence>
<accession>A0ABT8DU00</accession>
<evidence type="ECO:0000256" key="5">
    <source>
        <dbReference type="ARBA" id="ARBA00023204"/>
    </source>
</evidence>
<sequence length="172" mass="18625">MKIQHHIAQHRIATPLGWLTATRSRRGISGLWFDGQKHHPGRLELPPAAPDDPLFAALERALQRYFAGHALPQDLLRELDPQGTPFQREVWRALLAIAPGGSASYGGLARQLGRPQAARALGAAVGRNPISILIPCHRVLGAGGELTAYAGGLQRKKAMLNLEGVNYKNEAV</sequence>
<name>A0ABT8DU00_9BURK</name>
<dbReference type="CDD" id="cd06445">
    <property type="entry name" value="ATase"/>
    <property type="match status" value="1"/>
</dbReference>
<comment type="caution">
    <text evidence="8">The sequence shown here is derived from an EMBL/GenBank/DDBJ whole genome shotgun (WGS) entry which is preliminary data.</text>
</comment>
<dbReference type="InterPro" id="IPR001497">
    <property type="entry name" value="MethylDNA_cys_MeTrfase_AS"/>
</dbReference>